<dbReference type="InterPro" id="IPR038153">
    <property type="entry name" value="EvaA-like_sf"/>
</dbReference>
<dbReference type="AlphaFoldDB" id="A0A7C9P5J0"/>
<accession>A0A7C9P5J0</accession>
<evidence type="ECO:0000259" key="1">
    <source>
        <dbReference type="Pfam" id="PF03559"/>
    </source>
</evidence>
<dbReference type="GO" id="GO:0016829">
    <property type="term" value="F:lyase activity"/>
    <property type="evidence" value="ECO:0007669"/>
    <property type="project" value="InterPro"/>
</dbReference>
<feature type="domain" description="dTDP-4-dehydro-6-deoxy-alpha-D-glucopyranose 2,3-dehydratase" evidence="1">
    <location>
        <begin position="27"/>
        <end position="228"/>
    </location>
</feature>
<name>A0A7C9P5J0_9BACT</name>
<reference evidence="2" key="1">
    <citation type="submission" date="2018-08" db="EMBL/GenBank/DDBJ databases">
        <title>Murine metabolic-syndrome-specific gut microbial biobank.</title>
        <authorList>
            <person name="Liu C."/>
        </authorList>
    </citation>
    <scope>NUCLEOTIDE SEQUENCE [LARGE SCALE GENOMIC DNA]</scope>
    <source>
        <strain evidence="2">Z82</strain>
    </source>
</reference>
<proteinExistence type="predicted"/>
<feature type="domain" description="dTDP-4-dehydro-6-deoxy-alpha-D-glucopyranose 2,3-dehydratase" evidence="1">
    <location>
        <begin position="280"/>
        <end position="470"/>
    </location>
</feature>
<dbReference type="EMBL" id="QWKH01000026">
    <property type="protein sequence ID" value="NBI34411.1"/>
    <property type="molecule type" value="Genomic_DNA"/>
</dbReference>
<gene>
    <name evidence="2" type="ORF">D1639_05070</name>
</gene>
<dbReference type="InterPro" id="IPR005212">
    <property type="entry name" value="EvaA-like"/>
</dbReference>
<comment type="caution">
    <text evidence="2">The sequence shown here is derived from an EMBL/GenBank/DDBJ whole genome shotgun (WGS) entry which is preliminary data.</text>
</comment>
<organism evidence="2">
    <name type="scientific">Muribaculaceae bacterium Z82</name>
    <dbReference type="NCBI Taxonomy" id="2304548"/>
    <lineage>
        <taxon>Bacteria</taxon>
        <taxon>Pseudomonadati</taxon>
        <taxon>Bacteroidota</taxon>
        <taxon>Bacteroidia</taxon>
        <taxon>Bacteroidales</taxon>
        <taxon>Muribaculaceae</taxon>
    </lineage>
</organism>
<dbReference type="Pfam" id="PF03559">
    <property type="entry name" value="Hexose_dehydrat"/>
    <property type="match status" value="2"/>
</dbReference>
<evidence type="ECO:0000313" key="2">
    <source>
        <dbReference type="EMBL" id="NBI34411.1"/>
    </source>
</evidence>
<dbReference type="Gene3D" id="3.90.79.40">
    <property type="entry name" value="EvaA sugar 2,3-dehydratase subunit"/>
    <property type="match status" value="2"/>
</dbReference>
<protein>
    <submittedName>
        <fullName evidence="2">DNDP-4-keto-6-deoxy-glucose-2,3-dehydratase</fullName>
    </submittedName>
</protein>
<sequence>MAPDKQTVDAFWRSWASDEGLEPFEGLLGWVRERNEATEVSISRVGLDECSPWRLDPATGRIGNPAGSFFQVAGLEVAEGQRELAQPVLLQGEIGYLGIVAKVFDGVAHLLMQAKIEPGNVNRVQVSPTVQATRSNFLQLHGGRRPAYLEYFLRDGSGGPRTRTLVDQVQSEQSSRFLGKRNRNVVVLAEGEVEALPTHRWMTLGQVKRLMRYPNLVNMDTRTVLSCIPWSLWGPPSAGVLEGGGADRQLVDSLAGQPDAFKVAHVTERLCNAKMFDFSTRRIVGLGELEDWEFDDDATAFRHREGYPFSVGFFDIAIEGREVARWRQPLFEAQGMATFALVINRSEEGVRYLVRVRREPGCFDTAELSPTLQREAGCSDEPDSAESAVQALLESGEGVVRDVVLSEEGGRFYCEENRNVLIELDAERAEELFGDVARSKDYLWVDYPTLCLLNTSNNNLNIQLRNLLSLIDPFERPENRALL</sequence>